<proteinExistence type="inferred from homology"/>
<feature type="domain" description="Post-transcriptional regulator MKT1 C-terminal" evidence="5">
    <location>
        <begin position="475"/>
        <end position="718"/>
    </location>
</feature>
<feature type="domain" description="Post-transcriptional regulator MKT1 N-terminal" evidence="6">
    <location>
        <begin position="306"/>
        <end position="395"/>
    </location>
</feature>
<evidence type="ECO:0000256" key="1">
    <source>
        <dbReference type="ARBA" id="ARBA00022845"/>
    </source>
</evidence>
<name>A0A4U0V7U8_9PEZI</name>
<evidence type="ECO:0000259" key="6">
    <source>
        <dbReference type="Pfam" id="PF12247"/>
    </source>
</evidence>
<dbReference type="CDD" id="cd09858">
    <property type="entry name" value="PIN_MKT1"/>
    <property type="match status" value="1"/>
</dbReference>
<accession>A0A4U0V7U8</accession>
<dbReference type="InterPro" id="IPR022039">
    <property type="entry name" value="MKT1_C"/>
</dbReference>
<dbReference type="Pfam" id="PF12247">
    <property type="entry name" value="MKT1_N"/>
    <property type="match status" value="1"/>
</dbReference>
<dbReference type="Pfam" id="PF12246">
    <property type="entry name" value="MKT1_C"/>
    <property type="match status" value="1"/>
</dbReference>
<keyword evidence="1" id="KW-0810">Translation regulation</keyword>
<feature type="domain" description="XPG N-terminal" evidence="3">
    <location>
        <begin position="18"/>
        <end position="101"/>
    </location>
</feature>
<evidence type="ECO:0000259" key="3">
    <source>
        <dbReference type="Pfam" id="PF00752"/>
    </source>
</evidence>
<dbReference type="GO" id="GO:0004518">
    <property type="term" value="F:nuclease activity"/>
    <property type="evidence" value="ECO:0007669"/>
    <property type="project" value="InterPro"/>
</dbReference>
<protein>
    <recommendedName>
        <fullName evidence="9">XPG-I domain-containing protein</fullName>
    </recommendedName>
</protein>
<comment type="caution">
    <text evidence="7">The sequence shown here is derived from an EMBL/GenBank/DDBJ whole genome shotgun (WGS) entry which is preliminary data.</text>
</comment>
<evidence type="ECO:0000256" key="2">
    <source>
        <dbReference type="ARBA" id="ARBA00024023"/>
    </source>
</evidence>
<evidence type="ECO:0000313" key="8">
    <source>
        <dbReference type="Proteomes" id="UP000310066"/>
    </source>
</evidence>
<evidence type="ECO:0008006" key="9">
    <source>
        <dbReference type="Google" id="ProtNLM"/>
    </source>
</evidence>
<dbReference type="InterPro" id="IPR006086">
    <property type="entry name" value="XPG-I_dom"/>
</dbReference>
<dbReference type="Pfam" id="PF00752">
    <property type="entry name" value="XPG_N"/>
    <property type="match status" value="1"/>
</dbReference>
<sequence>MAAFKEWVQSEGLEFSGKIDQFRKSCIAFDAEDYLDTLLTATLSREPLLPALGGLPFALQKHVDDDLQRFRDADIKPIFVFNGLQAASKDGTMVAREAKRAAKILDDAWSIYDQGRGEEAVNAFGKACTYKIQHISRWLSAHLHKAGVTVLTAPYSAAPQLVYMQQQGFCDGIAGSAACLVFGSERVITSIAWDSGLVSWVDSATCQGRLIFTAEAFADLMLLSGCVPTLLPAYAEAEGELPHIQALRGILTQMRGDGYALLLQRQQQHKDEEYLDAFRKARFAIKHSVYTKIDGTVETRDAARAPGDVHLFTGQRLPDEIYYYLLRGVAGARVLDWSAHRQITETPPLDGGNSHTYQDLVQNKLVDLRVKALAVMAVNLNRYFQHGVFQAAYWFNDAKSQLSVREGIEPVKGLMSKWHVPEAILPDGLTSHRLADALGLLADEKTAKSTMTERPNATPGVLEKPVELLSNTVLRALHDAGYMYADHTLSAWGKAIQAAFKEAQNNGYVAMGVTETEAEEAILVAFELLKLKVLNSQHMFPTPPYSGPPLRGNDTDKDNTLLVSRVACLGFFSHREIGYTGPLSRHLLAYHQMTTAVRASLRDLLEMHACAMLMSGSVSRKTIGDKELRDLGTSLPFTREPDLGLALVVKSYLDELSNEPSKRQDITRWFNYVTDMEGDLQKAWKMWACVNAGVQAAETSIIGESVKKMFRNADKWLQEKIAAAAASNGLV</sequence>
<dbReference type="STRING" id="329885.A0A4U0V7U8"/>
<dbReference type="GO" id="GO:0006417">
    <property type="term" value="P:regulation of translation"/>
    <property type="evidence" value="ECO:0007669"/>
    <property type="project" value="UniProtKB-KW"/>
</dbReference>
<feature type="domain" description="XPG-I" evidence="4">
    <location>
        <begin position="147"/>
        <end position="226"/>
    </location>
</feature>
<dbReference type="PANTHER" id="PTHR11081:SF32">
    <property type="entry name" value="POST-TRANSCRIPTIONAL REGULATOR MKT1"/>
    <property type="match status" value="1"/>
</dbReference>
<dbReference type="SUPFAM" id="SSF88723">
    <property type="entry name" value="PIN domain-like"/>
    <property type="match status" value="1"/>
</dbReference>
<gene>
    <name evidence="7" type="ORF">B0A54_03154</name>
</gene>
<dbReference type="Proteomes" id="UP000310066">
    <property type="component" value="Unassembled WGS sequence"/>
</dbReference>
<evidence type="ECO:0000259" key="5">
    <source>
        <dbReference type="Pfam" id="PF12246"/>
    </source>
</evidence>
<dbReference type="InterPro" id="IPR006084">
    <property type="entry name" value="XPG/Rad2"/>
</dbReference>
<dbReference type="GO" id="GO:0003730">
    <property type="term" value="F:mRNA 3'-UTR binding"/>
    <property type="evidence" value="ECO:0007669"/>
    <property type="project" value="TreeGrafter"/>
</dbReference>
<evidence type="ECO:0000313" key="7">
    <source>
        <dbReference type="EMBL" id="TKA44864.1"/>
    </source>
</evidence>
<dbReference type="AlphaFoldDB" id="A0A4U0V7U8"/>
<dbReference type="OrthoDB" id="17262at2759"/>
<comment type="similarity">
    <text evidence="2">Belongs to the XPG/RAD2 endonuclease family.</text>
</comment>
<dbReference type="InterPro" id="IPR022040">
    <property type="entry name" value="MKT1_N"/>
</dbReference>
<dbReference type="Gene3D" id="3.40.50.1010">
    <property type="entry name" value="5'-nuclease"/>
    <property type="match status" value="1"/>
</dbReference>
<evidence type="ECO:0000259" key="4">
    <source>
        <dbReference type="Pfam" id="PF00867"/>
    </source>
</evidence>
<dbReference type="PANTHER" id="PTHR11081">
    <property type="entry name" value="FLAP ENDONUCLEASE FAMILY MEMBER"/>
    <property type="match status" value="1"/>
</dbReference>
<organism evidence="7 8">
    <name type="scientific">Friedmanniomyces endolithicus</name>
    <dbReference type="NCBI Taxonomy" id="329885"/>
    <lineage>
        <taxon>Eukaryota</taxon>
        <taxon>Fungi</taxon>
        <taxon>Dikarya</taxon>
        <taxon>Ascomycota</taxon>
        <taxon>Pezizomycotina</taxon>
        <taxon>Dothideomycetes</taxon>
        <taxon>Dothideomycetidae</taxon>
        <taxon>Mycosphaerellales</taxon>
        <taxon>Teratosphaeriaceae</taxon>
        <taxon>Friedmanniomyces</taxon>
    </lineage>
</organism>
<dbReference type="InterPro" id="IPR029060">
    <property type="entry name" value="PIN-like_dom_sf"/>
</dbReference>
<reference evidence="7 8" key="1">
    <citation type="submission" date="2017-03" db="EMBL/GenBank/DDBJ databases">
        <title>Genomes of endolithic fungi from Antarctica.</title>
        <authorList>
            <person name="Coleine C."/>
            <person name="Masonjones S."/>
            <person name="Stajich J.E."/>
        </authorList>
    </citation>
    <scope>NUCLEOTIDE SEQUENCE [LARGE SCALE GENOMIC DNA]</scope>
    <source>
        <strain evidence="7 8">CCFEE 5311</strain>
    </source>
</reference>
<dbReference type="Pfam" id="PF00867">
    <property type="entry name" value="XPG_I"/>
    <property type="match status" value="1"/>
</dbReference>
<dbReference type="InterPro" id="IPR006085">
    <property type="entry name" value="XPG_DNA_repair_N"/>
</dbReference>
<dbReference type="EMBL" id="NAJP01000013">
    <property type="protein sequence ID" value="TKA44864.1"/>
    <property type="molecule type" value="Genomic_DNA"/>
</dbReference>